<reference evidence="1 2" key="1">
    <citation type="submission" date="2018-04" db="EMBL/GenBank/DDBJ databases">
        <title>Genome of Nocardioides gansuensis WSJ-1.</title>
        <authorList>
            <person name="Wu S."/>
            <person name="Wang G."/>
        </authorList>
    </citation>
    <scope>NUCLEOTIDE SEQUENCE [LARGE SCALE GENOMIC DNA]</scope>
    <source>
        <strain evidence="1 2">WSJ-1</strain>
    </source>
</reference>
<gene>
    <name evidence="1" type="ORF">DDE18_07055</name>
</gene>
<dbReference type="EMBL" id="QDGZ01000003">
    <property type="protein sequence ID" value="PVG83082.1"/>
    <property type="molecule type" value="Genomic_DNA"/>
</dbReference>
<evidence type="ECO:0000313" key="2">
    <source>
        <dbReference type="Proteomes" id="UP000246018"/>
    </source>
</evidence>
<evidence type="ECO:0000313" key="1">
    <source>
        <dbReference type="EMBL" id="PVG83082.1"/>
    </source>
</evidence>
<sequence>MDALEIYLRNHWAGAAAGVDFARRAARSHSDREVARVLDGVAQDIAEDRDQLARLMDTLGVGRGHVMPLAARAVERLGRLKPNGRIVRRSPVSDVLEIEGLRSAVIGKRAGWESLRVLARDDSRLDVAVLDALIARADDQLRRLEEAHTMSVEAQLLTPRGPGRP</sequence>
<accession>A0A2T8FBJ9</accession>
<organism evidence="1 2">
    <name type="scientific">Nocardioides gansuensis</name>
    <dbReference type="NCBI Taxonomy" id="2138300"/>
    <lineage>
        <taxon>Bacteria</taxon>
        <taxon>Bacillati</taxon>
        <taxon>Actinomycetota</taxon>
        <taxon>Actinomycetes</taxon>
        <taxon>Propionibacteriales</taxon>
        <taxon>Nocardioidaceae</taxon>
        <taxon>Nocardioides</taxon>
    </lineage>
</organism>
<dbReference type="AlphaFoldDB" id="A0A2T8FBJ9"/>
<name>A0A2T8FBJ9_9ACTN</name>
<proteinExistence type="predicted"/>
<comment type="caution">
    <text evidence="1">The sequence shown here is derived from an EMBL/GenBank/DDBJ whole genome shotgun (WGS) entry which is preliminary data.</text>
</comment>
<keyword evidence="2" id="KW-1185">Reference proteome</keyword>
<dbReference type="Proteomes" id="UP000246018">
    <property type="component" value="Unassembled WGS sequence"/>
</dbReference>
<protein>
    <submittedName>
        <fullName evidence="1">Uncharacterized protein</fullName>
    </submittedName>
</protein>